<dbReference type="InterPro" id="IPR050383">
    <property type="entry name" value="GlyoxalaseI/FosfomycinResist"/>
</dbReference>
<gene>
    <name evidence="2" type="ORF">ISP15_15715</name>
</gene>
<comment type="caution">
    <text evidence="2">The sequence shown here is derived from an EMBL/GenBank/DDBJ whole genome shotgun (WGS) entry which is preliminary data.</text>
</comment>
<keyword evidence="3" id="KW-1185">Reference proteome</keyword>
<dbReference type="Gene3D" id="3.10.180.10">
    <property type="entry name" value="2,3-Dihydroxybiphenyl 1,2-Dioxygenase, domain 1"/>
    <property type="match status" value="1"/>
</dbReference>
<protein>
    <submittedName>
        <fullName evidence="2">VOC family protein</fullName>
    </submittedName>
</protein>
<dbReference type="EMBL" id="JADIKJ010000018">
    <property type="protein sequence ID" value="MFK2901785.1"/>
    <property type="molecule type" value="Genomic_DNA"/>
</dbReference>
<dbReference type="InterPro" id="IPR029068">
    <property type="entry name" value="Glyas_Bleomycin-R_OHBP_Dase"/>
</dbReference>
<dbReference type="PANTHER" id="PTHR21366">
    <property type="entry name" value="GLYOXALASE FAMILY PROTEIN"/>
    <property type="match status" value="1"/>
</dbReference>
<dbReference type="PANTHER" id="PTHR21366:SF14">
    <property type="entry name" value="GLYOXALASE DOMAIN-CONTAINING PROTEIN 5"/>
    <property type="match status" value="1"/>
</dbReference>
<dbReference type="Proteomes" id="UP001620461">
    <property type="component" value="Unassembled WGS sequence"/>
</dbReference>
<dbReference type="Pfam" id="PF00903">
    <property type="entry name" value="Glyoxalase"/>
    <property type="match status" value="1"/>
</dbReference>
<sequence>MNKPPFRIEQLDHVVLRVYDVPTMLAFYCDVLGCSVERRQEEIGLVQLRAGQSLIDLVGIDGKLGRHGGAGPATEGHNMDHLCLSIEGYDEAVIAAYLKAHGVPVGDIGIRYGAKGEGPSIYLFDPQGNMVELKGPPMHPAG</sequence>
<evidence type="ECO:0000313" key="2">
    <source>
        <dbReference type="EMBL" id="MFK2901785.1"/>
    </source>
</evidence>
<feature type="domain" description="VOC" evidence="1">
    <location>
        <begin position="10"/>
        <end position="136"/>
    </location>
</feature>
<dbReference type="PROSITE" id="PS51819">
    <property type="entry name" value="VOC"/>
    <property type="match status" value="1"/>
</dbReference>
<name>A0ABW8JL29_9GAMM</name>
<organism evidence="2 3">
    <name type="scientific">Dyella jejuensis</name>
    <dbReference type="NCBI Taxonomy" id="1432009"/>
    <lineage>
        <taxon>Bacteria</taxon>
        <taxon>Pseudomonadati</taxon>
        <taxon>Pseudomonadota</taxon>
        <taxon>Gammaproteobacteria</taxon>
        <taxon>Lysobacterales</taxon>
        <taxon>Rhodanobacteraceae</taxon>
        <taxon>Dyella</taxon>
    </lineage>
</organism>
<proteinExistence type="predicted"/>
<reference evidence="2 3" key="1">
    <citation type="submission" date="2020-10" db="EMBL/GenBank/DDBJ databases">
        <title>Phylogeny of dyella-like bacteria.</title>
        <authorList>
            <person name="Fu J."/>
        </authorList>
    </citation>
    <scope>NUCLEOTIDE SEQUENCE [LARGE SCALE GENOMIC DNA]</scope>
    <source>
        <strain evidence="2 3">JP1</strain>
    </source>
</reference>
<dbReference type="InterPro" id="IPR037523">
    <property type="entry name" value="VOC_core"/>
</dbReference>
<evidence type="ECO:0000259" key="1">
    <source>
        <dbReference type="PROSITE" id="PS51819"/>
    </source>
</evidence>
<accession>A0ABW8JL29</accession>
<dbReference type="RefSeq" id="WP_404548635.1">
    <property type="nucleotide sequence ID" value="NZ_JADIKJ010000018.1"/>
</dbReference>
<evidence type="ECO:0000313" key="3">
    <source>
        <dbReference type="Proteomes" id="UP001620461"/>
    </source>
</evidence>
<dbReference type="InterPro" id="IPR004360">
    <property type="entry name" value="Glyas_Fos-R_dOase_dom"/>
</dbReference>
<dbReference type="SUPFAM" id="SSF54593">
    <property type="entry name" value="Glyoxalase/Bleomycin resistance protein/Dihydroxybiphenyl dioxygenase"/>
    <property type="match status" value="1"/>
</dbReference>